<reference evidence="2 3" key="1">
    <citation type="submission" date="2018-06" db="EMBL/GenBank/DDBJ databases">
        <title>A transcriptomic atlas of mushroom development highlights an independent origin of complex multicellularity.</title>
        <authorList>
            <consortium name="DOE Joint Genome Institute"/>
            <person name="Krizsan K."/>
            <person name="Almasi E."/>
            <person name="Merenyi Z."/>
            <person name="Sahu N."/>
            <person name="Viragh M."/>
            <person name="Koszo T."/>
            <person name="Mondo S."/>
            <person name="Kiss B."/>
            <person name="Balint B."/>
            <person name="Kues U."/>
            <person name="Barry K."/>
            <person name="Hegedus J.C."/>
            <person name="Henrissat B."/>
            <person name="Johnson J."/>
            <person name="Lipzen A."/>
            <person name="Ohm R."/>
            <person name="Nagy I."/>
            <person name="Pangilinan J."/>
            <person name="Yan J."/>
            <person name="Xiong Y."/>
            <person name="Grigoriev I.V."/>
            <person name="Hibbett D.S."/>
            <person name="Nagy L.G."/>
        </authorList>
    </citation>
    <scope>NUCLEOTIDE SEQUENCE [LARGE SCALE GENOMIC DNA]</scope>
    <source>
        <strain evidence="2 3">SZMC22713</strain>
    </source>
</reference>
<dbReference type="EMBL" id="ML170180">
    <property type="protein sequence ID" value="TDL21456.1"/>
    <property type="molecule type" value="Genomic_DNA"/>
</dbReference>
<gene>
    <name evidence="2" type="ORF">BD410DRAFT_804134</name>
</gene>
<feature type="transmembrane region" description="Helical" evidence="1">
    <location>
        <begin position="162"/>
        <end position="186"/>
    </location>
</feature>
<proteinExistence type="predicted"/>
<protein>
    <submittedName>
        <fullName evidence="2">Uncharacterized protein</fullName>
    </submittedName>
</protein>
<organism evidence="2 3">
    <name type="scientific">Rickenella mellea</name>
    <dbReference type="NCBI Taxonomy" id="50990"/>
    <lineage>
        <taxon>Eukaryota</taxon>
        <taxon>Fungi</taxon>
        <taxon>Dikarya</taxon>
        <taxon>Basidiomycota</taxon>
        <taxon>Agaricomycotina</taxon>
        <taxon>Agaricomycetes</taxon>
        <taxon>Hymenochaetales</taxon>
        <taxon>Rickenellaceae</taxon>
        <taxon>Rickenella</taxon>
    </lineage>
</organism>
<dbReference type="VEuPathDB" id="FungiDB:BD410DRAFT_804134"/>
<sequence length="271" mass="31128">MARGPEDLQTHMLTAESYDASQHNLPLYAQEARAHESEFKHPQITGYRALVLTLTFGFGIPKAILMFLHRNNPAYSNAAKSFRWIWLSVLFVLLYRLCWLGLYEESHPMWMRRWLFSEKYTRKTRSVEHEWHHPRLPTYRFVALTLPILFGSWKAALTYKEWQFGVIGIICAYRVIVIAVIAGFGISKAALTLRGKFVEANWIDLALGVFCVSGRDLSVLLGSNTGFSIFPSVWRGVPELTIFERRINYNDLGLAISGWPRSDAAPDEETR</sequence>
<evidence type="ECO:0000256" key="1">
    <source>
        <dbReference type="SAM" id="Phobius"/>
    </source>
</evidence>
<evidence type="ECO:0000313" key="3">
    <source>
        <dbReference type="Proteomes" id="UP000294933"/>
    </source>
</evidence>
<name>A0A4Y7Q2D7_9AGAM</name>
<dbReference type="AlphaFoldDB" id="A0A4Y7Q2D7"/>
<dbReference type="Proteomes" id="UP000294933">
    <property type="component" value="Unassembled WGS sequence"/>
</dbReference>
<evidence type="ECO:0000313" key="2">
    <source>
        <dbReference type="EMBL" id="TDL21456.1"/>
    </source>
</evidence>
<keyword evidence="1" id="KW-0472">Membrane</keyword>
<feature type="transmembrane region" description="Helical" evidence="1">
    <location>
        <begin position="49"/>
        <end position="69"/>
    </location>
</feature>
<feature type="transmembrane region" description="Helical" evidence="1">
    <location>
        <begin position="84"/>
        <end position="103"/>
    </location>
</feature>
<keyword evidence="1" id="KW-1133">Transmembrane helix</keyword>
<keyword evidence="1" id="KW-0812">Transmembrane</keyword>
<keyword evidence="3" id="KW-1185">Reference proteome</keyword>
<accession>A0A4Y7Q2D7</accession>
<dbReference type="OrthoDB" id="3268450at2759"/>